<protein>
    <submittedName>
        <fullName evidence="1">Uncharacterized protein</fullName>
    </submittedName>
</protein>
<gene>
    <name evidence="1" type="ORF">K441DRAFT_739918</name>
</gene>
<name>A0ACC8ENQ0_9PEZI</name>
<proteinExistence type="predicted"/>
<dbReference type="Proteomes" id="UP000250078">
    <property type="component" value="Unassembled WGS sequence"/>
</dbReference>
<reference evidence="1 2" key="1">
    <citation type="journal article" date="2016" name="Nat. Commun.">
        <title>Ectomycorrhizal ecology is imprinted in the genome of the dominant symbiotic fungus Cenococcum geophilum.</title>
        <authorList>
            <consortium name="DOE Joint Genome Institute"/>
            <person name="Peter M."/>
            <person name="Kohler A."/>
            <person name="Ohm R.A."/>
            <person name="Kuo A."/>
            <person name="Krutzmann J."/>
            <person name="Morin E."/>
            <person name="Arend M."/>
            <person name="Barry K.W."/>
            <person name="Binder M."/>
            <person name="Choi C."/>
            <person name="Clum A."/>
            <person name="Copeland A."/>
            <person name="Grisel N."/>
            <person name="Haridas S."/>
            <person name="Kipfer T."/>
            <person name="LaButti K."/>
            <person name="Lindquist E."/>
            <person name="Lipzen A."/>
            <person name="Maire R."/>
            <person name="Meier B."/>
            <person name="Mihaltcheva S."/>
            <person name="Molinier V."/>
            <person name="Murat C."/>
            <person name="Poggeler S."/>
            <person name="Quandt C.A."/>
            <person name="Sperisen C."/>
            <person name="Tritt A."/>
            <person name="Tisserant E."/>
            <person name="Crous P.W."/>
            <person name="Henrissat B."/>
            <person name="Nehls U."/>
            <person name="Egli S."/>
            <person name="Spatafora J.W."/>
            <person name="Grigoriev I.V."/>
            <person name="Martin F.M."/>
        </authorList>
    </citation>
    <scope>NUCLEOTIDE SEQUENCE [LARGE SCALE GENOMIC DNA]</scope>
    <source>
        <strain evidence="1 2">1.58</strain>
    </source>
</reference>
<keyword evidence="2" id="KW-1185">Reference proteome</keyword>
<organism evidence="1 2">
    <name type="scientific">Cenococcum geophilum 1.58</name>
    <dbReference type="NCBI Taxonomy" id="794803"/>
    <lineage>
        <taxon>Eukaryota</taxon>
        <taxon>Fungi</taxon>
        <taxon>Dikarya</taxon>
        <taxon>Ascomycota</taxon>
        <taxon>Pezizomycotina</taxon>
        <taxon>Dothideomycetes</taxon>
        <taxon>Pleosporomycetidae</taxon>
        <taxon>Gloniales</taxon>
        <taxon>Gloniaceae</taxon>
        <taxon>Cenococcum</taxon>
    </lineage>
</organism>
<evidence type="ECO:0000313" key="2">
    <source>
        <dbReference type="Proteomes" id="UP000250078"/>
    </source>
</evidence>
<evidence type="ECO:0000313" key="1">
    <source>
        <dbReference type="EMBL" id="OCK88017.1"/>
    </source>
</evidence>
<dbReference type="EMBL" id="KV748251">
    <property type="protein sequence ID" value="OCK88017.1"/>
    <property type="molecule type" value="Genomic_DNA"/>
</dbReference>
<sequence>MSSLSLTEVLRIKDSLYSFSAKISIKSKLLSTLFPTIAVTTNLFNNFLNLSRRMFSWTT</sequence>
<accession>A0ACC8ENQ0</accession>